<organism evidence="3 4">
    <name type="scientific">Rhodotorula paludigena</name>
    <dbReference type="NCBI Taxonomy" id="86838"/>
    <lineage>
        <taxon>Eukaryota</taxon>
        <taxon>Fungi</taxon>
        <taxon>Dikarya</taxon>
        <taxon>Basidiomycota</taxon>
        <taxon>Pucciniomycotina</taxon>
        <taxon>Microbotryomycetes</taxon>
        <taxon>Sporidiobolales</taxon>
        <taxon>Sporidiobolaceae</taxon>
        <taxon>Rhodotorula</taxon>
    </lineage>
</organism>
<dbReference type="InterPro" id="IPR035937">
    <property type="entry name" value="FPG_N"/>
</dbReference>
<dbReference type="PROSITE" id="PS51068">
    <property type="entry name" value="FPG_CAT"/>
    <property type="match status" value="1"/>
</dbReference>
<dbReference type="Pfam" id="PF01149">
    <property type="entry name" value="Fapy_DNA_glyco"/>
    <property type="match status" value="1"/>
</dbReference>
<evidence type="ECO:0000313" key="3">
    <source>
        <dbReference type="EMBL" id="GJN88697.1"/>
    </source>
</evidence>
<dbReference type="GO" id="GO:0005634">
    <property type="term" value="C:nucleus"/>
    <property type="evidence" value="ECO:0007669"/>
    <property type="project" value="TreeGrafter"/>
</dbReference>
<reference evidence="3 4" key="1">
    <citation type="submission" date="2021-12" db="EMBL/GenBank/DDBJ databases">
        <title>High titer production of polyol ester of fatty acids by Rhodotorula paludigena BS15 towards product separation-free biomass refinery.</title>
        <authorList>
            <person name="Mano J."/>
            <person name="Ono H."/>
            <person name="Tanaka T."/>
            <person name="Naito K."/>
            <person name="Sushida H."/>
            <person name="Ike M."/>
            <person name="Tokuyasu K."/>
            <person name="Kitaoka M."/>
        </authorList>
    </citation>
    <scope>NUCLEOTIDE SEQUENCE [LARGE SCALE GENOMIC DNA]</scope>
    <source>
        <strain evidence="3 4">BS15</strain>
    </source>
</reference>
<dbReference type="EMBL" id="BQKY01000003">
    <property type="protein sequence ID" value="GJN88697.1"/>
    <property type="molecule type" value="Genomic_DNA"/>
</dbReference>
<keyword evidence="4" id="KW-1185">Reference proteome</keyword>
<dbReference type="PANTHER" id="PTHR22993:SF9">
    <property type="entry name" value="FORMAMIDOPYRIMIDINE-DNA GLYCOSYLASE"/>
    <property type="match status" value="1"/>
</dbReference>
<sequence length="323" mass="35593">MPELPEVEAARKKLEKLAQGKRIKTVQTNEDSIVFSGTTHANFATSVEGKTVQAVRRLGKNFYLVLSSPPHPIFHFGMSGMAHVRGQSSPVYRVPRSKSPDSEEWPPKYMKTWITFEGDDGKTGDWAFCDPRRLGRIKLVQSEADQLEKVPPLSELDYMVDEILYQSHISALFATLHQQISTVTRTAVSVDADASRFPNTWLFQFRWGKGKKKAQGDEGFKLPDGSTSPISFITVGGRTSAVVDKVQILPPAFAGGSGRGKKRGSGDKSAGPKRSKPKGQKEEENEEDGIKKSEDYEDTSRGEIASPACLVALTAPWYMLTSA</sequence>
<dbReference type="Gene3D" id="3.20.190.10">
    <property type="entry name" value="MutM-like, N-terminal"/>
    <property type="match status" value="1"/>
</dbReference>
<name>A0AAV5GH81_9BASI</name>
<protein>
    <recommendedName>
        <fullName evidence="2">Formamidopyrimidine-DNA glycosylase catalytic domain-containing protein</fullName>
    </recommendedName>
</protein>
<dbReference type="GO" id="GO:0003906">
    <property type="term" value="F:DNA-(apurinic or apyrimidinic site) endonuclease activity"/>
    <property type="evidence" value="ECO:0007669"/>
    <property type="project" value="InterPro"/>
</dbReference>
<dbReference type="CDD" id="cd08972">
    <property type="entry name" value="PF_Nei_N"/>
    <property type="match status" value="1"/>
</dbReference>
<accession>A0AAV5GH81</accession>
<gene>
    <name evidence="3" type="ORF">Rhopal_001663-T1</name>
</gene>
<comment type="caution">
    <text evidence="3">The sequence shown here is derived from an EMBL/GenBank/DDBJ whole genome shotgun (WGS) entry which is preliminary data.</text>
</comment>
<evidence type="ECO:0000313" key="4">
    <source>
        <dbReference type="Proteomes" id="UP001342314"/>
    </source>
</evidence>
<dbReference type="Gene3D" id="1.10.8.50">
    <property type="match status" value="1"/>
</dbReference>
<feature type="region of interest" description="Disordered" evidence="1">
    <location>
        <begin position="253"/>
        <end position="301"/>
    </location>
</feature>
<evidence type="ECO:0000256" key="1">
    <source>
        <dbReference type="SAM" id="MobiDB-lite"/>
    </source>
</evidence>
<feature type="domain" description="Formamidopyrimidine-DNA glycosylase catalytic" evidence="2">
    <location>
        <begin position="2"/>
        <end position="135"/>
    </location>
</feature>
<dbReference type="AlphaFoldDB" id="A0AAV5GH81"/>
<evidence type="ECO:0000259" key="2">
    <source>
        <dbReference type="PROSITE" id="PS51068"/>
    </source>
</evidence>
<dbReference type="SMART" id="SM00898">
    <property type="entry name" value="Fapy_DNA_glyco"/>
    <property type="match status" value="1"/>
</dbReference>
<dbReference type="Proteomes" id="UP001342314">
    <property type="component" value="Unassembled WGS sequence"/>
</dbReference>
<dbReference type="InterPro" id="IPR012319">
    <property type="entry name" value="FPG_cat"/>
</dbReference>
<dbReference type="GO" id="GO:0006284">
    <property type="term" value="P:base-excision repair"/>
    <property type="evidence" value="ECO:0007669"/>
    <property type="project" value="InterPro"/>
</dbReference>
<dbReference type="PANTHER" id="PTHR22993">
    <property type="entry name" value="FORMAMIDOPYRIMIDINE-DNA GLYCOSYLASE"/>
    <property type="match status" value="1"/>
</dbReference>
<proteinExistence type="predicted"/>
<dbReference type="GO" id="GO:0008270">
    <property type="term" value="F:zinc ion binding"/>
    <property type="evidence" value="ECO:0007669"/>
    <property type="project" value="InterPro"/>
</dbReference>
<feature type="compositionally biased region" description="Basic and acidic residues" evidence="1">
    <location>
        <begin position="288"/>
        <end position="301"/>
    </location>
</feature>
<dbReference type="GO" id="GO:0019104">
    <property type="term" value="F:DNA N-glycosylase activity"/>
    <property type="evidence" value="ECO:0007669"/>
    <property type="project" value="InterPro"/>
</dbReference>
<dbReference type="SUPFAM" id="SSF81624">
    <property type="entry name" value="N-terminal domain of MutM-like DNA repair proteins"/>
    <property type="match status" value="1"/>
</dbReference>